<reference evidence="2 3" key="1">
    <citation type="submission" date="2024-01" db="EMBL/GenBank/DDBJ databases">
        <title>Characterization of antibiotic resistant novel bacterial strains and their environmental applications.</title>
        <authorList>
            <person name="Manzoor S."/>
            <person name="Abbas S."/>
            <person name="Arshad M."/>
            <person name="Ahmed I."/>
        </authorList>
    </citation>
    <scope>NUCLEOTIDE SEQUENCE [LARGE SCALE GENOMIC DNA]</scope>
    <source>
        <strain evidence="2 3">NCCP-602</strain>
    </source>
</reference>
<dbReference type="Proteomes" id="UP001498238">
    <property type="component" value="Unassembled WGS sequence"/>
</dbReference>
<evidence type="ECO:0000313" key="3">
    <source>
        <dbReference type="Proteomes" id="UP001498238"/>
    </source>
</evidence>
<dbReference type="RefSeq" id="WP_339391141.1">
    <property type="nucleotide sequence ID" value="NZ_BAAAAF010000001.1"/>
</dbReference>
<keyword evidence="1" id="KW-0812">Transmembrane</keyword>
<proteinExistence type="predicted"/>
<organism evidence="2 3">
    <name type="scientific">Brevibacterium metallidurans</name>
    <dbReference type="NCBI Taxonomy" id="1482676"/>
    <lineage>
        <taxon>Bacteria</taxon>
        <taxon>Bacillati</taxon>
        <taxon>Actinomycetota</taxon>
        <taxon>Actinomycetes</taxon>
        <taxon>Micrococcales</taxon>
        <taxon>Brevibacteriaceae</taxon>
        <taxon>Brevibacterium</taxon>
    </lineage>
</organism>
<sequence>MSDEWTSQWHITGKGKVIRQWSKGEDPGERIYRELPTTRRPKLSDFDVLDEEIGRFDAVWSRITLVLVWLGALAILGAALGLFGLPMYGVANSVSLAVGVTSVVIIVLIPIVAIFIMRSLRTRVSRLYAEAGLTDPMGVVLPIAEAEVIVADPNTLTSSPVPAKAP</sequence>
<evidence type="ECO:0008006" key="4">
    <source>
        <dbReference type="Google" id="ProtNLM"/>
    </source>
</evidence>
<keyword evidence="1" id="KW-0472">Membrane</keyword>
<keyword evidence="1" id="KW-1133">Transmembrane helix</keyword>
<gene>
    <name evidence="2" type="ORF">NCCP602_00990</name>
</gene>
<feature type="transmembrane region" description="Helical" evidence="1">
    <location>
        <begin position="65"/>
        <end position="88"/>
    </location>
</feature>
<feature type="transmembrane region" description="Helical" evidence="1">
    <location>
        <begin position="94"/>
        <end position="117"/>
    </location>
</feature>
<name>A0ABN0SID9_9MICO</name>
<keyword evidence="3" id="KW-1185">Reference proteome</keyword>
<dbReference type="EMBL" id="BAAAAF010000001">
    <property type="protein sequence ID" value="GAA0034138.1"/>
    <property type="molecule type" value="Genomic_DNA"/>
</dbReference>
<evidence type="ECO:0000256" key="1">
    <source>
        <dbReference type="SAM" id="Phobius"/>
    </source>
</evidence>
<evidence type="ECO:0000313" key="2">
    <source>
        <dbReference type="EMBL" id="GAA0034138.1"/>
    </source>
</evidence>
<protein>
    <recommendedName>
        <fullName evidence="4">DUF2207 domain-containing protein</fullName>
    </recommendedName>
</protein>
<comment type="caution">
    <text evidence="2">The sequence shown here is derived from an EMBL/GenBank/DDBJ whole genome shotgun (WGS) entry which is preliminary data.</text>
</comment>
<accession>A0ABN0SID9</accession>